<dbReference type="AlphaFoldDB" id="A0A0G0VBW7"/>
<comment type="caution">
    <text evidence="1">The sequence shown here is derived from an EMBL/GenBank/DDBJ whole genome shotgun (WGS) entry which is preliminary data.</text>
</comment>
<name>A0A0G0VBW7_9BACT</name>
<dbReference type="InterPro" id="IPR021829">
    <property type="entry name" value="DUF3419"/>
</dbReference>
<evidence type="ECO:0000313" key="2">
    <source>
        <dbReference type="Proteomes" id="UP000034108"/>
    </source>
</evidence>
<dbReference type="Proteomes" id="UP000034108">
    <property type="component" value="Unassembled WGS sequence"/>
</dbReference>
<proteinExistence type="predicted"/>
<accession>A0A0G0VBW7</accession>
<protein>
    <submittedName>
        <fullName evidence="1">Uncharacterized protein</fullName>
    </submittedName>
</protein>
<evidence type="ECO:0000313" key="1">
    <source>
        <dbReference type="EMBL" id="KKR98433.1"/>
    </source>
</evidence>
<reference evidence="1 2" key="1">
    <citation type="journal article" date="2015" name="Nature">
        <title>rRNA introns, odd ribosomes, and small enigmatic genomes across a large radiation of phyla.</title>
        <authorList>
            <person name="Brown C.T."/>
            <person name="Hug L.A."/>
            <person name="Thomas B.C."/>
            <person name="Sharon I."/>
            <person name="Castelle C.J."/>
            <person name="Singh A."/>
            <person name="Wilkins M.J."/>
            <person name="Williams K.H."/>
            <person name="Banfield J.F."/>
        </authorList>
    </citation>
    <scope>NUCLEOTIDE SEQUENCE [LARGE SCALE GENOMIC DNA]</scope>
</reference>
<dbReference type="Pfam" id="PF11899">
    <property type="entry name" value="DUF3419"/>
    <property type="match status" value="1"/>
</dbReference>
<organism evidence="1 2">
    <name type="scientific">Candidatus Magasanikbacteria bacterium GW2011_GWC2_41_17</name>
    <dbReference type="NCBI Taxonomy" id="1619048"/>
    <lineage>
        <taxon>Bacteria</taxon>
        <taxon>Candidatus Magasanikiibacteriota</taxon>
    </lineage>
</organism>
<dbReference type="EMBL" id="LCAV01000017">
    <property type="protein sequence ID" value="KKR98433.1"/>
    <property type="molecule type" value="Genomic_DNA"/>
</dbReference>
<gene>
    <name evidence="1" type="ORF">UU49_C0017G0012</name>
</gene>
<sequence length="343" mass="39640">MEHIGIDTQPNLKESEFAKTKTKQEQLYDLAGFSMEAVTAKLEKLKQVGVFEHLDKESQHDFLLWLGSSDSIKNLEKLDFTGKKILTVAGSGEFFQSFIDRGSKQVGVFDYSMFACFFNELKLIAARELSYQEYINFFKTIAERKVRTIIDIDEAVIVRLNPFLSSQARIFLKQIATPEYWKLLNPDFTESPISIRHIAVNHANDINFLASEKNYKIMQERLRHSNVNFRITNINSPDINAQNYDYVYISNISFGHQVEIATQLLNKGAKCVGFTFGGSIDLPIGGDYYLAVDTETGEIFSQRNNAYDTRHEKKHLRQWHIYMKTEIEHFLLRAHLLYTMVFA</sequence>